<accession>A0A8R1YQJ3</accession>
<accession>A0A2A6B5N7</accession>
<reference evidence="2" key="1">
    <citation type="journal article" date="2008" name="Nat. Genet.">
        <title>The Pristionchus pacificus genome provides a unique perspective on nematode lifestyle and parasitism.</title>
        <authorList>
            <person name="Dieterich C."/>
            <person name="Clifton S.W."/>
            <person name="Schuster L.N."/>
            <person name="Chinwalla A."/>
            <person name="Delehaunty K."/>
            <person name="Dinkelacker I."/>
            <person name="Fulton L."/>
            <person name="Fulton R."/>
            <person name="Godfrey J."/>
            <person name="Minx P."/>
            <person name="Mitreva M."/>
            <person name="Roeseler W."/>
            <person name="Tian H."/>
            <person name="Witte H."/>
            <person name="Yang S.P."/>
            <person name="Wilson R.K."/>
            <person name="Sommer R.J."/>
        </authorList>
    </citation>
    <scope>NUCLEOTIDE SEQUENCE [LARGE SCALE GENOMIC DNA]</scope>
    <source>
        <strain evidence="2">PS312</strain>
    </source>
</reference>
<organism evidence="1 2">
    <name type="scientific">Pristionchus pacificus</name>
    <name type="common">Parasitic nematode worm</name>
    <dbReference type="NCBI Taxonomy" id="54126"/>
    <lineage>
        <taxon>Eukaryota</taxon>
        <taxon>Metazoa</taxon>
        <taxon>Ecdysozoa</taxon>
        <taxon>Nematoda</taxon>
        <taxon>Chromadorea</taxon>
        <taxon>Rhabditida</taxon>
        <taxon>Rhabditina</taxon>
        <taxon>Diplogasteromorpha</taxon>
        <taxon>Diplogasteroidea</taxon>
        <taxon>Neodiplogasteridae</taxon>
        <taxon>Pristionchus</taxon>
    </lineage>
</organism>
<reference evidence="1" key="2">
    <citation type="submission" date="2022-06" db="UniProtKB">
        <authorList>
            <consortium name="EnsemblMetazoa"/>
        </authorList>
    </citation>
    <scope>IDENTIFICATION</scope>
    <source>
        <strain evidence="1">PS312</strain>
    </source>
</reference>
<sequence length="76" mass="8887">QLLGSPPSFSIMLRFLFSLIAFFCLLLPLITAFPKIIYNDDEFTADDGHRNYQYKRGLIFPTNGMMLRNFPILRRV</sequence>
<dbReference type="AlphaFoldDB" id="A0A2A6B5N7"/>
<gene>
    <name evidence="1" type="primary">WBGene00273948</name>
</gene>
<keyword evidence="2" id="KW-1185">Reference proteome</keyword>
<evidence type="ECO:0000313" key="1">
    <source>
        <dbReference type="EnsemblMetazoa" id="PPA35579.1"/>
    </source>
</evidence>
<proteinExistence type="predicted"/>
<protein>
    <submittedName>
        <fullName evidence="1">Uncharacterized protein</fullName>
    </submittedName>
</protein>
<dbReference type="EnsemblMetazoa" id="PPA35579.1">
    <property type="protein sequence ID" value="PPA35579.1"/>
    <property type="gene ID" value="WBGene00273948"/>
</dbReference>
<dbReference type="Proteomes" id="UP000005239">
    <property type="component" value="Unassembled WGS sequence"/>
</dbReference>
<evidence type="ECO:0000313" key="2">
    <source>
        <dbReference type="Proteomes" id="UP000005239"/>
    </source>
</evidence>
<name>A0A2A6B5N7_PRIPA</name>